<dbReference type="AlphaFoldDB" id="A0AAV4W4W9"/>
<dbReference type="Proteomes" id="UP001054837">
    <property type="component" value="Unassembled WGS sequence"/>
</dbReference>
<organism evidence="2 3">
    <name type="scientific">Caerostris darwini</name>
    <dbReference type="NCBI Taxonomy" id="1538125"/>
    <lineage>
        <taxon>Eukaryota</taxon>
        <taxon>Metazoa</taxon>
        <taxon>Ecdysozoa</taxon>
        <taxon>Arthropoda</taxon>
        <taxon>Chelicerata</taxon>
        <taxon>Arachnida</taxon>
        <taxon>Araneae</taxon>
        <taxon>Araneomorphae</taxon>
        <taxon>Entelegynae</taxon>
        <taxon>Araneoidea</taxon>
        <taxon>Araneidae</taxon>
        <taxon>Caerostris</taxon>
    </lineage>
</organism>
<reference evidence="2 3" key="1">
    <citation type="submission" date="2021-06" db="EMBL/GenBank/DDBJ databases">
        <title>Caerostris darwini draft genome.</title>
        <authorList>
            <person name="Kono N."/>
            <person name="Arakawa K."/>
        </authorList>
    </citation>
    <scope>NUCLEOTIDE SEQUENCE [LARGE SCALE GENOMIC DNA]</scope>
</reference>
<feature type="compositionally biased region" description="Basic and acidic residues" evidence="1">
    <location>
        <begin position="1"/>
        <end position="17"/>
    </location>
</feature>
<evidence type="ECO:0000256" key="1">
    <source>
        <dbReference type="SAM" id="MobiDB-lite"/>
    </source>
</evidence>
<sequence>MRYKKSPPERKCHRNEQHPPLLPNNRRSEDRKDDAHDMFFSLKCFHLELSSFLFQMPNDSSLLFNSEKYADSLNLDECLLNKKRALNLSYSDILNLFSTIE</sequence>
<feature type="region of interest" description="Disordered" evidence="1">
    <location>
        <begin position="1"/>
        <end position="31"/>
    </location>
</feature>
<protein>
    <submittedName>
        <fullName evidence="2">Uncharacterized protein</fullName>
    </submittedName>
</protein>
<gene>
    <name evidence="2" type="ORF">CDAR_299981</name>
</gene>
<proteinExistence type="predicted"/>
<name>A0AAV4W4W9_9ARAC</name>
<evidence type="ECO:0000313" key="3">
    <source>
        <dbReference type="Proteomes" id="UP001054837"/>
    </source>
</evidence>
<accession>A0AAV4W4W9</accession>
<keyword evidence="3" id="KW-1185">Reference proteome</keyword>
<dbReference type="EMBL" id="BPLQ01014081">
    <property type="protein sequence ID" value="GIY77120.1"/>
    <property type="molecule type" value="Genomic_DNA"/>
</dbReference>
<comment type="caution">
    <text evidence="2">The sequence shown here is derived from an EMBL/GenBank/DDBJ whole genome shotgun (WGS) entry which is preliminary data.</text>
</comment>
<evidence type="ECO:0000313" key="2">
    <source>
        <dbReference type="EMBL" id="GIY77120.1"/>
    </source>
</evidence>